<dbReference type="Gene3D" id="3.40.190.290">
    <property type="match status" value="1"/>
</dbReference>
<dbReference type="SUPFAM" id="SSF46785">
    <property type="entry name" value="Winged helix' DNA-binding domain"/>
    <property type="match status" value="1"/>
</dbReference>
<dbReference type="Gene3D" id="1.10.10.10">
    <property type="entry name" value="Winged helix-like DNA-binding domain superfamily/Winged helix DNA-binding domain"/>
    <property type="match status" value="1"/>
</dbReference>
<dbReference type="InterPro" id="IPR050176">
    <property type="entry name" value="LTTR"/>
</dbReference>
<keyword evidence="4" id="KW-0804">Transcription</keyword>
<evidence type="ECO:0000256" key="3">
    <source>
        <dbReference type="ARBA" id="ARBA00023125"/>
    </source>
</evidence>
<dbReference type="InterPro" id="IPR036390">
    <property type="entry name" value="WH_DNA-bd_sf"/>
</dbReference>
<dbReference type="PROSITE" id="PS50931">
    <property type="entry name" value="HTH_LYSR"/>
    <property type="match status" value="1"/>
</dbReference>
<proteinExistence type="inferred from homology"/>
<dbReference type="CDD" id="cd05466">
    <property type="entry name" value="PBP2_LTTR_substrate"/>
    <property type="match status" value="1"/>
</dbReference>
<evidence type="ECO:0000256" key="2">
    <source>
        <dbReference type="ARBA" id="ARBA00023015"/>
    </source>
</evidence>
<organism evidence="6 7">
    <name type="scientific">Roseovarius nubinhibens</name>
    <dbReference type="NCBI Taxonomy" id="314263"/>
    <lineage>
        <taxon>Bacteria</taxon>
        <taxon>Pseudomonadati</taxon>
        <taxon>Pseudomonadota</taxon>
        <taxon>Alphaproteobacteria</taxon>
        <taxon>Rhodobacterales</taxon>
        <taxon>Roseobacteraceae</taxon>
        <taxon>Roseovarius</taxon>
    </lineage>
</organism>
<dbReference type="RefSeq" id="WP_339853576.1">
    <property type="nucleotide sequence ID" value="NZ_CAXAXR010000005.1"/>
</dbReference>
<dbReference type="GO" id="GO:0003700">
    <property type="term" value="F:DNA-binding transcription factor activity"/>
    <property type="evidence" value="ECO:0007669"/>
    <property type="project" value="InterPro"/>
</dbReference>
<protein>
    <submittedName>
        <fullName evidence="6">LysR family transcriptional regulator</fullName>
    </submittedName>
</protein>
<name>A0A348WCI7_9RHOB</name>
<comment type="similarity">
    <text evidence="1">Belongs to the LysR transcriptional regulatory family.</text>
</comment>
<evidence type="ECO:0000259" key="5">
    <source>
        <dbReference type="PROSITE" id="PS50931"/>
    </source>
</evidence>
<reference evidence="6 7" key="1">
    <citation type="journal article" date="2018" name="Nat. Biotechnol.">
        <title>A standardized bacterial taxonomy based on genome phylogeny substantially revises the tree of life.</title>
        <authorList>
            <person name="Parks D.H."/>
            <person name="Chuvochina M."/>
            <person name="Waite D.W."/>
            <person name="Rinke C."/>
            <person name="Skarshewski A."/>
            <person name="Chaumeil P.A."/>
            <person name="Hugenholtz P."/>
        </authorList>
    </citation>
    <scope>NUCLEOTIDE SEQUENCE [LARGE SCALE GENOMIC DNA]</scope>
    <source>
        <strain evidence="6">UBA9169</strain>
    </source>
</reference>
<dbReference type="AlphaFoldDB" id="A0A348WCI7"/>
<comment type="caution">
    <text evidence="6">The sequence shown here is derived from an EMBL/GenBank/DDBJ whole genome shotgun (WGS) entry which is preliminary data.</text>
</comment>
<dbReference type="SUPFAM" id="SSF53850">
    <property type="entry name" value="Periplasmic binding protein-like II"/>
    <property type="match status" value="1"/>
</dbReference>
<feature type="domain" description="HTH lysR-type" evidence="5">
    <location>
        <begin position="5"/>
        <end position="62"/>
    </location>
</feature>
<sequence length="299" mass="33014">MNNKLDWNDYQTVLLIAEAGTLSGAAQRSGSSHPTMFRRINAVEQKLGVRLFERFRTGYRLTSAGEEVAATAREIEELTNATERRVAGRDLRPSGIVHLATTDSLLWGLLAPEIAHLRHVEPDIVLDVTVSNEISDLSFREADIAIRPASAPEEHLVGRRLGRIRQAVYAARSLDLSEDDHNNWAGLPWIGPNASMSYPQLHAWMRASGVQDGCVAKSDSVLSMLAAVRTGIGVAILPCYLADPDPDLRRLGPEIEDLGVDLWMLTHPDLRHTARVRAVLDFFGGLGWSMLKTDTPRPK</sequence>
<evidence type="ECO:0000256" key="1">
    <source>
        <dbReference type="ARBA" id="ARBA00009437"/>
    </source>
</evidence>
<accession>A0A348WCI7</accession>
<dbReference type="PANTHER" id="PTHR30579">
    <property type="entry name" value="TRANSCRIPTIONAL REGULATOR"/>
    <property type="match status" value="1"/>
</dbReference>
<evidence type="ECO:0000313" key="6">
    <source>
        <dbReference type="EMBL" id="HAR52249.1"/>
    </source>
</evidence>
<keyword evidence="2" id="KW-0805">Transcription regulation</keyword>
<evidence type="ECO:0000256" key="4">
    <source>
        <dbReference type="ARBA" id="ARBA00023163"/>
    </source>
</evidence>
<dbReference type="InterPro" id="IPR005119">
    <property type="entry name" value="LysR_subst-bd"/>
</dbReference>
<dbReference type="Pfam" id="PF03466">
    <property type="entry name" value="LysR_substrate"/>
    <property type="match status" value="1"/>
</dbReference>
<dbReference type="InterPro" id="IPR036388">
    <property type="entry name" value="WH-like_DNA-bd_sf"/>
</dbReference>
<gene>
    <name evidence="6" type="ORF">DCS45_10305</name>
</gene>
<keyword evidence="3" id="KW-0238">DNA-binding</keyword>
<dbReference type="GO" id="GO:0003677">
    <property type="term" value="F:DNA binding"/>
    <property type="evidence" value="ECO:0007669"/>
    <property type="project" value="UniProtKB-KW"/>
</dbReference>
<dbReference type="EMBL" id="DMVW01000098">
    <property type="protein sequence ID" value="HAR52249.1"/>
    <property type="molecule type" value="Genomic_DNA"/>
</dbReference>
<evidence type="ECO:0000313" key="7">
    <source>
        <dbReference type="Proteomes" id="UP000264719"/>
    </source>
</evidence>
<dbReference type="Pfam" id="PF00126">
    <property type="entry name" value="HTH_1"/>
    <property type="match status" value="1"/>
</dbReference>
<dbReference type="InterPro" id="IPR000847">
    <property type="entry name" value="LysR_HTH_N"/>
</dbReference>
<dbReference type="PANTHER" id="PTHR30579:SF3">
    <property type="entry name" value="TRANSCRIPTIONAL REGULATORY PROTEIN"/>
    <property type="match status" value="1"/>
</dbReference>
<dbReference type="Proteomes" id="UP000264719">
    <property type="component" value="Unassembled WGS sequence"/>
</dbReference>